<feature type="compositionally biased region" description="Polar residues" evidence="10">
    <location>
        <begin position="167"/>
        <end position="177"/>
    </location>
</feature>
<dbReference type="AlphaFoldDB" id="A0AAD1ZGP2"/>
<dbReference type="Proteomes" id="UP000834106">
    <property type="component" value="Chromosome 9"/>
</dbReference>
<organism evidence="12 13">
    <name type="scientific">Fraxinus pennsylvanica</name>
    <dbReference type="NCBI Taxonomy" id="56036"/>
    <lineage>
        <taxon>Eukaryota</taxon>
        <taxon>Viridiplantae</taxon>
        <taxon>Streptophyta</taxon>
        <taxon>Embryophyta</taxon>
        <taxon>Tracheophyta</taxon>
        <taxon>Spermatophyta</taxon>
        <taxon>Magnoliopsida</taxon>
        <taxon>eudicotyledons</taxon>
        <taxon>Gunneridae</taxon>
        <taxon>Pentapetalae</taxon>
        <taxon>asterids</taxon>
        <taxon>lamiids</taxon>
        <taxon>Lamiales</taxon>
        <taxon>Oleaceae</taxon>
        <taxon>Oleeae</taxon>
        <taxon>Fraxinus</taxon>
    </lineage>
</organism>
<dbReference type="SMART" id="SM00331">
    <property type="entry name" value="PP2C_SIG"/>
    <property type="match status" value="1"/>
</dbReference>
<keyword evidence="5 9" id="KW-0378">Hydrolase</keyword>
<evidence type="ECO:0000259" key="11">
    <source>
        <dbReference type="PROSITE" id="PS51746"/>
    </source>
</evidence>
<gene>
    <name evidence="12" type="ORF">FPE_LOCUS15061</name>
</gene>
<protein>
    <recommendedName>
        <fullName evidence="3">protein-serine/threonine phosphatase</fullName>
        <ecNumber evidence="3">3.1.3.16</ecNumber>
    </recommendedName>
</protein>
<keyword evidence="8" id="KW-0464">Manganese</keyword>
<dbReference type="EMBL" id="OU503044">
    <property type="protein sequence ID" value="CAI9767631.1"/>
    <property type="molecule type" value="Genomic_DNA"/>
</dbReference>
<reference evidence="12" key="1">
    <citation type="submission" date="2023-05" db="EMBL/GenBank/DDBJ databases">
        <authorList>
            <person name="Huff M."/>
        </authorList>
    </citation>
    <scope>NUCLEOTIDE SEQUENCE</scope>
</reference>
<feature type="region of interest" description="Disordered" evidence="10">
    <location>
        <begin position="1"/>
        <end position="87"/>
    </location>
</feature>
<dbReference type="FunFam" id="3.60.40.10:FF:000291">
    <property type="entry name" value="Protein phosphatase 2C 50"/>
    <property type="match status" value="1"/>
</dbReference>
<keyword evidence="4" id="KW-0479">Metal-binding</keyword>
<evidence type="ECO:0000256" key="7">
    <source>
        <dbReference type="ARBA" id="ARBA00022912"/>
    </source>
</evidence>
<dbReference type="SMART" id="SM00332">
    <property type="entry name" value="PP2Cc"/>
    <property type="match status" value="1"/>
</dbReference>
<feature type="compositionally biased region" description="Polar residues" evidence="10">
    <location>
        <begin position="53"/>
        <end position="74"/>
    </location>
</feature>
<evidence type="ECO:0000256" key="2">
    <source>
        <dbReference type="ARBA" id="ARBA00001946"/>
    </source>
</evidence>
<name>A0AAD1ZGP2_9LAMI</name>
<comment type="similarity">
    <text evidence="9">Belongs to the PP2C family.</text>
</comment>
<dbReference type="GO" id="GO:0046872">
    <property type="term" value="F:metal ion binding"/>
    <property type="evidence" value="ECO:0007669"/>
    <property type="project" value="UniProtKB-KW"/>
</dbReference>
<evidence type="ECO:0000256" key="10">
    <source>
        <dbReference type="SAM" id="MobiDB-lite"/>
    </source>
</evidence>
<comment type="cofactor">
    <cofactor evidence="2">
        <name>Mg(2+)</name>
        <dbReference type="ChEBI" id="CHEBI:18420"/>
    </cofactor>
</comment>
<evidence type="ECO:0000256" key="6">
    <source>
        <dbReference type="ARBA" id="ARBA00022842"/>
    </source>
</evidence>
<dbReference type="GO" id="GO:0004722">
    <property type="term" value="F:protein serine/threonine phosphatase activity"/>
    <property type="evidence" value="ECO:0007669"/>
    <property type="project" value="UniProtKB-EC"/>
</dbReference>
<evidence type="ECO:0000256" key="1">
    <source>
        <dbReference type="ARBA" id="ARBA00001936"/>
    </source>
</evidence>
<feature type="compositionally biased region" description="Polar residues" evidence="10">
    <location>
        <begin position="365"/>
        <end position="375"/>
    </location>
</feature>
<evidence type="ECO:0000256" key="8">
    <source>
        <dbReference type="ARBA" id="ARBA00023211"/>
    </source>
</evidence>
<dbReference type="InterPro" id="IPR001932">
    <property type="entry name" value="PPM-type_phosphatase-like_dom"/>
</dbReference>
<evidence type="ECO:0000256" key="3">
    <source>
        <dbReference type="ARBA" id="ARBA00013081"/>
    </source>
</evidence>
<sequence length="417" mass="44961">MLSRDEDDDSPKKCGERRRRTIERRRLAAEAAASSVGGGSTSFSSSGGLNVMPESSLQGVRSTVQRADPSSVSDSAGDEAVDNSNNSAPLVGSLAVAGRQRDMEDAITVRTNLCSPEITRRRPVHFFGVYDGHGGSHVASMCKDKMHVILEGELSRVGNHAIPHASGASSSRMTQEEQSIEDSGLNEEWARVLKSCFTRMEEVALNTCGCGIAGFRCSCDRYEPNYMGSTAVVAVLTPEHIVVANCGDSRAVLCRSGRVVPLSFDHKPDREDERARIEACGGRVMFLNGARVEGILAMSRAIGDRYLKPFVISEPEISFTKRDEEDEFLILASDGLWDVMSSEMTCEVARECLREENRHAGSGDPSAQPSTTNEGPGTLFPSQSASAAALLIRLALGRKTADNICVIVVDLKRTLSA</sequence>
<evidence type="ECO:0000256" key="5">
    <source>
        <dbReference type="ARBA" id="ARBA00022801"/>
    </source>
</evidence>
<keyword evidence="13" id="KW-1185">Reference proteome</keyword>
<feature type="region of interest" description="Disordered" evidence="10">
    <location>
        <begin position="357"/>
        <end position="379"/>
    </location>
</feature>
<evidence type="ECO:0000313" key="12">
    <source>
        <dbReference type="EMBL" id="CAI9767631.1"/>
    </source>
</evidence>
<dbReference type="EC" id="3.1.3.16" evidence="3"/>
<dbReference type="SUPFAM" id="SSF81606">
    <property type="entry name" value="PP2C-like"/>
    <property type="match status" value="1"/>
</dbReference>
<dbReference type="Gene3D" id="3.60.40.10">
    <property type="entry name" value="PPM-type phosphatase domain"/>
    <property type="match status" value="1"/>
</dbReference>
<dbReference type="Pfam" id="PF00481">
    <property type="entry name" value="PP2C"/>
    <property type="match status" value="1"/>
</dbReference>
<dbReference type="InterPro" id="IPR000222">
    <property type="entry name" value="PP2C_BS"/>
</dbReference>
<keyword evidence="6" id="KW-0460">Magnesium</keyword>
<dbReference type="InterPro" id="IPR036457">
    <property type="entry name" value="PPM-type-like_dom_sf"/>
</dbReference>
<evidence type="ECO:0000256" key="4">
    <source>
        <dbReference type="ARBA" id="ARBA00022723"/>
    </source>
</evidence>
<dbReference type="InterPro" id="IPR015655">
    <property type="entry name" value="PP2C"/>
</dbReference>
<feature type="compositionally biased region" description="Low complexity" evidence="10">
    <location>
        <begin position="29"/>
        <end position="48"/>
    </location>
</feature>
<dbReference type="PROSITE" id="PS01032">
    <property type="entry name" value="PPM_1"/>
    <property type="match status" value="1"/>
</dbReference>
<feature type="region of interest" description="Disordered" evidence="10">
    <location>
        <begin position="160"/>
        <end position="182"/>
    </location>
</feature>
<accession>A0AAD1ZGP2</accession>
<evidence type="ECO:0000313" key="13">
    <source>
        <dbReference type="Proteomes" id="UP000834106"/>
    </source>
</evidence>
<dbReference type="PANTHER" id="PTHR47992">
    <property type="entry name" value="PROTEIN PHOSPHATASE"/>
    <property type="match status" value="1"/>
</dbReference>
<evidence type="ECO:0000256" key="9">
    <source>
        <dbReference type="RuleBase" id="RU003465"/>
    </source>
</evidence>
<comment type="cofactor">
    <cofactor evidence="1">
        <name>Mn(2+)</name>
        <dbReference type="ChEBI" id="CHEBI:29035"/>
    </cofactor>
</comment>
<dbReference type="CDD" id="cd00143">
    <property type="entry name" value="PP2Cc"/>
    <property type="match status" value="1"/>
</dbReference>
<proteinExistence type="inferred from homology"/>
<feature type="domain" description="PPM-type phosphatase" evidence="11">
    <location>
        <begin position="90"/>
        <end position="411"/>
    </location>
</feature>
<dbReference type="PROSITE" id="PS51746">
    <property type="entry name" value="PPM_2"/>
    <property type="match status" value="1"/>
</dbReference>
<keyword evidence="7 9" id="KW-0904">Protein phosphatase</keyword>